<dbReference type="PANTHER" id="PTHR21266">
    <property type="entry name" value="IRON-SULFUR DOMAIN CONTAINING PROTEIN"/>
    <property type="match status" value="1"/>
</dbReference>
<dbReference type="GO" id="GO:0016491">
    <property type="term" value="F:oxidoreductase activity"/>
    <property type="evidence" value="ECO:0007669"/>
    <property type="project" value="UniProtKB-KW"/>
</dbReference>
<dbReference type="AlphaFoldDB" id="D4XRW0"/>
<evidence type="ECO:0000259" key="6">
    <source>
        <dbReference type="PROSITE" id="PS51296"/>
    </source>
</evidence>
<gene>
    <name evidence="7" type="ORF">HMP0015_2452</name>
</gene>
<dbReference type="Proteomes" id="UP000003085">
    <property type="component" value="Unassembled WGS sequence"/>
</dbReference>
<evidence type="ECO:0000313" key="7">
    <source>
        <dbReference type="EMBL" id="EFF82064.1"/>
    </source>
</evidence>
<dbReference type="HOGENOM" id="CLU_039484_1_1_6"/>
<dbReference type="PANTHER" id="PTHR21266:SF60">
    <property type="entry name" value="3-KETOSTEROID-9-ALPHA-MONOOXYGENASE, OXYGENASE COMPONENT"/>
    <property type="match status" value="1"/>
</dbReference>
<dbReference type="Pfam" id="PF00355">
    <property type="entry name" value="Rieske"/>
    <property type="match status" value="1"/>
</dbReference>
<dbReference type="SUPFAM" id="SSF50022">
    <property type="entry name" value="ISP domain"/>
    <property type="match status" value="1"/>
</dbReference>
<dbReference type="CDD" id="cd03469">
    <property type="entry name" value="Rieske_RO_Alpha_N"/>
    <property type="match status" value="1"/>
</dbReference>
<dbReference type="Gene3D" id="3.90.380.10">
    <property type="entry name" value="Naphthalene 1,2-dioxygenase Alpha Subunit, Chain A, domain 1"/>
    <property type="match status" value="1"/>
</dbReference>
<dbReference type="Pfam" id="PF19112">
    <property type="entry name" value="VanA_C"/>
    <property type="match status" value="1"/>
</dbReference>
<evidence type="ECO:0000256" key="1">
    <source>
        <dbReference type="ARBA" id="ARBA00022714"/>
    </source>
</evidence>
<keyword evidence="5" id="KW-0411">Iron-sulfur</keyword>
<dbReference type="GO" id="GO:0046872">
    <property type="term" value="F:metal ion binding"/>
    <property type="evidence" value="ECO:0007669"/>
    <property type="project" value="UniProtKB-KW"/>
</dbReference>
<accession>D4XRW0</accession>
<keyword evidence="3" id="KW-0560">Oxidoreductase</keyword>
<keyword evidence="2" id="KW-0479">Metal-binding</keyword>
<comment type="caution">
    <text evidence="7">The sequence shown here is derived from an EMBL/GenBank/DDBJ whole genome shotgun (WGS) entry which is preliminary data.</text>
</comment>
<feature type="domain" description="Rieske" evidence="6">
    <location>
        <begin position="30"/>
        <end position="133"/>
    </location>
</feature>
<evidence type="ECO:0000256" key="5">
    <source>
        <dbReference type="ARBA" id="ARBA00023014"/>
    </source>
</evidence>
<dbReference type="PROSITE" id="PS51296">
    <property type="entry name" value="RIESKE"/>
    <property type="match status" value="1"/>
</dbReference>
<name>D4XRW0_ACIHA</name>
<evidence type="ECO:0000256" key="4">
    <source>
        <dbReference type="ARBA" id="ARBA00023004"/>
    </source>
</evidence>
<dbReference type="EMBL" id="ADMT01000189">
    <property type="protein sequence ID" value="EFF82064.1"/>
    <property type="molecule type" value="Genomic_DNA"/>
</dbReference>
<evidence type="ECO:0000313" key="8">
    <source>
        <dbReference type="Proteomes" id="UP000003085"/>
    </source>
</evidence>
<dbReference type="SUPFAM" id="SSF55961">
    <property type="entry name" value="Bet v1-like"/>
    <property type="match status" value="1"/>
</dbReference>
<keyword evidence="4" id="KW-0408">Iron</keyword>
<dbReference type="InterPro" id="IPR050584">
    <property type="entry name" value="Cholesterol_7-desaturase"/>
</dbReference>
<evidence type="ECO:0000256" key="2">
    <source>
        <dbReference type="ARBA" id="ARBA00022723"/>
    </source>
</evidence>
<organism evidence="7 8">
    <name type="scientific">Acinetobacter haemolyticus ATCC 19194</name>
    <dbReference type="NCBI Taxonomy" id="707232"/>
    <lineage>
        <taxon>Bacteria</taxon>
        <taxon>Pseudomonadati</taxon>
        <taxon>Pseudomonadota</taxon>
        <taxon>Gammaproteobacteria</taxon>
        <taxon>Moraxellales</taxon>
        <taxon>Moraxellaceae</taxon>
        <taxon>Acinetobacter</taxon>
    </lineage>
</organism>
<keyword evidence="1" id="KW-0001">2Fe-2S</keyword>
<dbReference type="Gene3D" id="2.102.10.10">
    <property type="entry name" value="Rieske [2Fe-2S] iron-sulphur domain"/>
    <property type="match status" value="1"/>
</dbReference>
<sequence length="362" mass="41729">MIQGRTIMNAAVSATPSVEEYLDLGLRDQWHPVLASWEVAANPVGITRLGENIVVWRDDQGQVHALEDRCPHRGARLSLGWNLGNRVACWYHGVEVRHDGVVEDVPAVHECPMKGTKCIKSYPVIEAHGAIFLWFGIDPNEEPKALDFPEQLASEDWSAFLCQADWKVNHQYAIDNVMDPMHGSYLHCTSHSMAEGDRTAEMKHRSTEHGFVFEKEGQIGVNFDWVEYANTGASWLRLSIPYRKDFGPGGEFWIVGYATPIDAKNTRVFFWRCRKVSGWQRNVWRFLYRNHLEKLHWDVLEQDRIILENLAPNARQQEFLYQHDVGLSRLRRLMKKEAEKQLKKIAALNTSNRIEMQEEAHG</sequence>
<protein>
    <submittedName>
        <fullName evidence="7">Rieske [2Fe-2S] domain protein</fullName>
    </submittedName>
</protein>
<evidence type="ECO:0000256" key="3">
    <source>
        <dbReference type="ARBA" id="ARBA00023002"/>
    </source>
</evidence>
<dbReference type="InterPro" id="IPR044043">
    <property type="entry name" value="VanA_C_cat"/>
</dbReference>
<dbReference type="InterPro" id="IPR017941">
    <property type="entry name" value="Rieske_2Fe-2S"/>
</dbReference>
<dbReference type="GO" id="GO:0051537">
    <property type="term" value="F:2 iron, 2 sulfur cluster binding"/>
    <property type="evidence" value="ECO:0007669"/>
    <property type="project" value="UniProtKB-KW"/>
</dbReference>
<proteinExistence type="predicted"/>
<dbReference type="InterPro" id="IPR036922">
    <property type="entry name" value="Rieske_2Fe-2S_sf"/>
</dbReference>
<reference evidence="8" key="1">
    <citation type="submission" date="2010-03" db="EMBL/GenBank/DDBJ databases">
        <title>Complete sequence of Mobiluncus curtisii ATCC 43063.</title>
        <authorList>
            <person name="Muzny D."/>
            <person name="Qin X."/>
            <person name="Deng J."/>
            <person name="Jiang H."/>
            <person name="Liu Y."/>
            <person name="Qu J."/>
            <person name="Song X.-Z."/>
            <person name="Zhang L."/>
            <person name="Thornton R."/>
            <person name="Coyle M."/>
            <person name="Francisco L."/>
            <person name="Jackson L."/>
            <person name="Javaid M."/>
            <person name="Korchina V."/>
            <person name="Kovar C."/>
            <person name="Mata R."/>
            <person name="Mathew T."/>
            <person name="Ngo R."/>
            <person name="Nguyen L."/>
            <person name="Nguyen N."/>
            <person name="Okwuonu G."/>
            <person name="Ongeri F."/>
            <person name="Pham C."/>
            <person name="Simmons D."/>
            <person name="Wilczek-Boney K."/>
            <person name="Hale W."/>
            <person name="Jakkamsetti A."/>
            <person name="Pham P."/>
            <person name="Ruth R."/>
            <person name="San Lucas F."/>
            <person name="Warren J."/>
            <person name="Zhang J."/>
            <person name="Zhao Z."/>
            <person name="Zhou C."/>
            <person name="Zhu D."/>
            <person name="Lee S."/>
            <person name="Bess C."/>
            <person name="Blankenburg K."/>
            <person name="Forbes L."/>
            <person name="Fu Q."/>
            <person name="Gubbala S."/>
            <person name="Hirani K."/>
            <person name="Jayaseelan J.C."/>
            <person name="Lara F."/>
            <person name="Munidasa M."/>
            <person name="Palculict T."/>
            <person name="Patil S."/>
            <person name="Pu L.-L."/>
            <person name="Saada N."/>
            <person name="Tang L."/>
            <person name="Weissenberger G."/>
            <person name="Zhu Y."/>
            <person name="Hemphill L."/>
            <person name="Shang Y."/>
            <person name="Youmans B."/>
            <person name="Ayvaz T."/>
            <person name="Ross M."/>
            <person name="Santibanez J."/>
            <person name="Aqrawi P."/>
            <person name="Gross S."/>
            <person name="Joshi V."/>
            <person name="Fowler G."/>
            <person name="Nazareth L."/>
            <person name="Reid J."/>
            <person name="Worley K."/>
            <person name="Petrosino J."/>
            <person name="Highlander S."/>
            <person name="Gibbs R."/>
            <person name="Gibbs R."/>
        </authorList>
    </citation>
    <scope>NUCLEOTIDE SEQUENCE [LARGE SCALE GENOMIC DNA]</scope>
    <source>
        <strain evidence="8">ATCC 19194</strain>
    </source>
</reference>